<sequence>MLLQQTYLHLSCHPVNLRRLQPHALGDAQRRRRAIPVTWQGAARHDRISVDEVHLHRGLVVLEREQSLPHDRIALQQRLQRVRLQGWWRRHHRDGHRHRHRHSTRWGGHLNAAPSANPLRPHYREHTTAALTRSPGLCRLSGTAMVCGGRLDGRRSSSGGLAATVSSISGSSRMGDLLRETTERSIEPSSDQRAATSSDSGSWCCCW</sequence>
<evidence type="ECO:0000256" key="1">
    <source>
        <dbReference type="SAM" id="MobiDB-lite"/>
    </source>
</evidence>
<dbReference type="AlphaFoldDB" id="A0A182JHG3"/>
<feature type="compositionally biased region" description="Polar residues" evidence="1">
    <location>
        <begin position="187"/>
        <end position="201"/>
    </location>
</feature>
<proteinExistence type="predicted"/>
<dbReference type="VEuPathDB" id="VectorBase:AATE018176"/>
<evidence type="ECO:0000313" key="2">
    <source>
        <dbReference type="EnsemblMetazoa" id="AATE018176-PA.1"/>
    </source>
</evidence>
<dbReference type="EnsemblMetazoa" id="AATE018176-RA">
    <property type="protein sequence ID" value="AATE018176-PA.1"/>
    <property type="gene ID" value="AATE018176"/>
</dbReference>
<feature type="compositionally biased region" description="Basic and acidic residues" evidence="1">
    <location>
        <begin position="176"/>
        <end position="186"/>
    </location>
</feature>
<reference evidence="2" key="1">
    <citation type="submission" date="2022-08" db="UniProtKB">
        <authorList>
            <consortium name="EnsemblMetazoa"/>
        </authorList>
    </citation>
    <scope>IDENTIFICATION</scope>
    <source>
        <strain evidence="2">EBRO</strain>
    </source>
</reference>
<protein>
    <submittedName>
        <fullName evidence="2">Uncharacterized protein</fullName>
    </submittedName>
</protein>
<accession>A0A182JHG3</accession>
<name>A0A182JHG3_ANOAO</name>
<feature type="region of interest" description="Disordered" evidence="1">
    <location>
        <begin position="154"/>
        <end position="207"/>
    </location>
</feature>
<organism evidence="2">
    <name type="scientific">Anopheles atroparvus</name>
    <name type="common">European mosquito</name>
    <dbReference type="NCBI Taxonomy" id="41427"/>
    <lineage>
        <taxon>Eukaryota</taxon>
        <taxon>Metazoa</taxon>
        <taxon>Ecdysozoa</taxon>
        <taxon>Arthropoda</taxon>
        <taxon>Hexapoda</taxon>
        <taxon>Insecta</taxon>
        <taxon>Pterygota</taxon>
        <taxon>Neoptera</taxon>
        <taxon>Endopterygota</taxon>
        <taxon>Diptera</taxon>
        <taxon>Nematocera</taxon>
        <taxon>Culicoidea</taxon>
        <taxon>Culicidae</taxon>
        <taxon>Anophelinae</taxon>
        <taxon>Anopheles</taxon>
    </lineage>
</organism>